<dbReference type="InterPro" id="IPR009057">
    <property type="entry name" value="Homeodomain-like_sf"/>
</dbReference>
<gene>
    <name evidence="4" type="ORF">PSTEL_20755</name>
</gene>
<accession>A0A089N8Q0</accession>
<dbReference type="PROSITE" id="PS50977">
    <property type="entry name" value="HTH_TETR_2"/>
    <property type="match status" value="1"/>
</dbReference>
<dbReference type="Gene3D" id="1.10.357.10">
    <property type="entry name" value="Tetracycline Repressor, domain 2"/>
    <property type="match status" value="1"/>
</dbReference>
<keyword evidence="5" id="KW-1185">Reference proteome</keyword>
<evidence type="ECO:0000256" key="2">
    <source>
        <dbReference type="PROSITE-ProRule" id="PRU00335"/>
    </source>
</evidence>
<dbReference type="Pfam" id="PF00440">
    <property type="entry name" value="TetR_N"/>
    <property type="match status" value="1"/>
</dbReference>
<dbReference type="EMBL" id="CP009286">
    <property type="protein sequence ID" value="AIQ65189.1"/>
    <property type="molecule type" value="Genomic_DNA"/>
</dbReference>
<name>A0A089N8Q0_9BACL</name>
<reference evidence="4 5" key="1">
    <citation type="submission" date="2014-08" db="EMBL/GenBank/DDBJ databases">
        <title>Comparative genomics of the Paenibacillus odorifer group.</title>
        <authorList>
            <person name="den Bakker H.C."/>
            <person name="Tsai Y.-C."/>
            <person name="Martin N."/>
            <person name="Korlach J."/>
            <person name="Wiedmann M."/>
        </authorList>
    </citation>
    <scope>NUCLEOTIDE SEQUENCE [LARGE SCALE GENOMIC DNA]</scope>
    <source>
        <strain evidence="4 5">DSM 14472</strain>
    </source>
</reference>
<evidence type="ECO:0000313" key="4">
    <source>
        <dbReference type="EMBL" id="AIQ65189.1"/>
    </source>
</evidence>
<dbReference type="SUPFAM" id="SSF48498">
    <property type="entry name" value="Tetracyclin repressor-like, C-terminal domain"/>
    <property type="match status" value="1"/>
</dbReference>
<feature type="domain" description="HTH tetR-type" evidence="3">
    <location>
        <begin position="27"/>
        <end position="87"/>
    </location>
</feature>
<dbReference type="PANTHER" id="PTHR30055">
    <property type="entry name" value="HTH-TYPE TRANSCRIPTIONAL REGULATOR RUTR"/>
    <property type="match status" value="1"/>
</dbReference>
<dbReference type="PANTHER" id="PTHR30055:SF222">
    <property type="entry name" value="REGULATORY PROTEIN"/>
    <property type="match status" value="1"/>
</dbReference>
<dbReference type="AlphaFoldDB" id="A0A089N8Q0"/>
<dbReference type="InterPro" id="IPR036271">
    <property type="entry name" value="Tet_transcr_reg_TetR-rel_C_sf"/>
</dbReference>
<dbReference type="InterPro" id="IPR001647">
    <property type="entry name" value="HTH_TetR"/>
</dbReference>
<dbReference type="HOGENOM" id="CLU_069356_27_3_9"/>
<evidence type="ECO:0000259" key="3">
    <source>
        <dbReference type="PROSITE" id="PS50977"/>
    </source>
</evidence>
<keyword evidence="1 2" id="KW-0238">DNA-binding</keyword>
<sequence length="223" mass="25182">MAEEKTDRSDDQWAQELLAIGGEEHMTPKQIAILKAAVEVFAEKGYAGAATSEIAQKAGVAEGTVFRYYKTKKDLLISIIGPTMGKLLAPFIIRNFGSVLNSPYETYEDFLRAFIVNRLDFARNNFKLLKILVQEIPFHPSLREQFVENVMNTIVEKVSLQLERFKEKGQIADVPTSAAIRFSASAALGFIMTRLLFQPDKDWNDEEEVEILIRLIMHGLSPK</sequence>
<organism evidence="4 5">
    <name type="scientific">Paenibacillus stellifer</name>
    <dbReference type="NCBI Taxonomy" id="169760"/>
    <lineage>
        <taxon>Bacteria</taxon>
        <taxon>Bacillati</taxon>
        <taxon>Bacillota</taxon>
        <taxon>Bacilli</taxon>
        <taxon>Bacillales</taxon>
        <taxon>Paenibacillaceae</taxon>
        <taxon>Paenibacillus</taxon>
    </lineage>
</organism>
<proteinExistence type="predicted"/>
<dbReference type="InterPro" id="IPR050109">
    <property type="entry name" value="HTH-type_TetR-like_transc_reg"/>
</dbReference>
<dbReference type="RefSeq" id="WP_038698055.1">
    <property type="nucleotide sequence ID" value="NZ_CP009286.1"/>
</dbReference>
<evidence type="ECO:0000256" key="1">
    <source>
        <dbReference type="ARBA" id="ARBA00023125"/>
    </source>
</evidence>
<evidence type="ECO:0000313" key="5">
    <source>
        <dbReference type="Proteomes" id="UP000029507"/>
    </source>
</evidence>
<dbReference type="STRING" id="169760.PSTEL_20755"/>
<dbReference type="PRINTS" id="PR00455">
    <property type="entry name" value="HTHTETR"/>
</dbReference>
<dbReference type="KEGG" id="pste:PSTEL_20755"/>
<feature type="DNA-binding region" description="H-T-H motif" evidence="2">
    <location>
        <begin position="50"/>
        <end position="69"/>
    </location>
</feature>
<dbReference type="GO" id="GO:0003677">
    <property type="term" value="F:DNA binding"/>
    <property type="evidence" value="ECO:0007669"/>
    <property type="project" value="UniProtKB-UniRule"/>
</dbReference>
<dbReference type="SUPFAM" id="SSF46689">
    <property type="entry name" value="Homeodomain-like"/>
    <property type="match status" value="1"/>
</dbReference>
<dbReference type="OrthoDB" id="9780824at2"/>
<dbReference type="GO" id="GO:0006355">
    <property type="term" value="P:regulation of DNA-templated transcription"/>
    <property type="evidence" value="ECO:0007669"/>
    <property type="project" value="UniProtKB-ARBA"/>
</dbReference>
<dbReference type="Gene3D" id="1.10.10.60">
    <property type="entry name" value="Homeodomain-like"/>
    <property type="match status" value="1"/>
</dbReference>
<dbReference type="Proteomes" id="UP000029507">
    <property type="component" value="Chromosome"/>
</dbReference>
<protein>
    <submittedName>
        <fullName evidence="4">TetR family transcriptional regulator</fullName>
    </submittedName>
</protein>